<organism evidence="1 2">
    <name type="scientific">Austropuccinia psidii MF-1</name>
    <dbReference type="NCBI Taxonomy" id="1389203"/>
    <lineage>
        <taxon>Eukaryota</taxon>
        <taxon>Fungi</taxon>
        <taxon>Dikarya</taxon>
        <taxon>Basidiomycota</taxon>
        <taxon>Pucciniomycotina</taxon>
        <taxon>Pucciniomycetes</taxon>
        <taxon>Pucciniales</taxon>
        <taxon>Sphaerophragmiaceae</taxon>
        <taxon>Austropuccinia</taxon>
    </lineage>
</organism>
<dbReference type="OrthoDB" id="3344688at2759"/>
<proteinExistence type="predicted"/>
<name>A0A9Q3H6C2_9BASI</name>
<keyword evidence="2" id="KW-1185">Reference proteome</keyword>
<evidence type="ECO:0000313" key="2">
    <source>
        <dbReference type="Proteomes" id="UP000765509"/>
    </source>
</evidence>
<dbReference type="Proteomes" id="UP000765509">
    <property type="component" value="Unassembled WGS sequence"/>
</dbReference>
<dbReference type="EMBL" id="AVOT02012137">
    <property type="protein sequence ID" value="MBW0493583.1"/>
    <property type="molecule type" value="Genomic_DNA"/>
</dbReference>
<dbReference type="AlphaFoldDB" id="A0A9Q3H6C2"/>
<comment type="caution">
    <text evidence="1">The sequence shown here is derived from an EMBL/GenBank/DDBJ whole genome shotgun (WGS) entry which is preliminary data.</text>
</comment>
<evidence type="ECO:0000313" key="1">
    <source>
        <dbReference type="EMBL" id="MBW0493583.1"/>
    </source>
</evidence>
<gene>
    <name evidence="1" type="ORF">O181_033298</name>
</gene>
<protein>
    <submittedName>
        <fullName evidence="1">Uncharacterized protein</fullName>
    </submittedName>
</protein>
<dbReference type="PANTHER" id="PTHR11439:SF491">
    <property type="entry name" value="INTEGRASE CATALYTIC DOMAIN-CONTAINING PROTEIN"/>
    <property type="match status" value="1"/>
</dbReference>
<accession>A0A9Q3H6C2</accession>
<reference evidence="1" key="1">
    <citation type="submission" date="2021-03" db="EMBL/GenBank/DDBJ databases">
        <title>Draft genome sequence of rust myrtle Austropuccinia psidii MF-1, a brazilian biotype.</title>
        <authorList>
            <person name="Quecine M.C."/>
            <person name="Pachon D.M.R."/>
            <person name="Bonatelli M.L."/>
            <person name="Correr F.H."/>
            <person name="Franceschini L.M."/>
            <person name="Leite T.F."/>
            <person name="Margarido G.R.A."/>
            <person name="Almeida C.A."/>
            <person name="Ferrarezi J.A."/>
            <person name="Labate C.A."/>
        </authorList>
    </citation>
    <scope>NUCLEOTIDE SEQUENCE</scope>
    <source>
        <strain evidence="1">MF-1</strain>
    </source>
</reference>
<dbReference type="PANTHER" id="PTHR11439">
    <property type="entry name" value="GAG-POL-RELATED RETROTRANSPOSON"/>
    <property type="match status" value="1"/>
</dbReference>
<sequence>MEIDDKGEVVAITLYQQAIGSLNYLAQPTRPDIMFTGNQLSRYSTRHTRKNWTALKNLLHYLKGKMLFLLVFTRAQDKDEAMLSGWANTDYAIDKINQRSISGYV</sequence>